<dbReference type="Gene3D" id="1.10.3210.50">
    <property type="match status" value="1"/>
</dbReference>
<protein>
    <submittedName>
        <fullName evidence="2">HD domain-containing protein</fullName>
    </submittedName>
</protein>
<organism evidence="2 3">
    <name type="scientific">Bacillus daqingensis</name>
    <dbReference type="NCBI Taxonomy" id="872396"/>
    <lineage>
        <taxon>Bacteria</taxon>
        <taxon>Bacillati</taxon>
        <taxon>Bacillota</taxon>
        <taxon>Bacilli</taxon>
        <taxon>Bacillales</taxon>
        <taxon>Bacillaceae</taxon>
        <taxon>Bacillus</taxon>
    </lineage>
</organism>
<dbReference type="EMBL" id="JBHSGK010000003">
    <property type="protein sequence ID" value="MFC4735716.1"/>
    <property type="molecule type" value="Genomic_DNA"/>
</dbReference>
<dbReference type="InterPro" id="IPR003607">
    <property type="entry name" value="HD/PDEase_dom"/>
</dbReference>
<proteinExistence type="predicted"/>
<gene>
    <name evidence="2" type="ORF">ACFO4L_03870</name>
</gene>
<dbReference type="SUPFAM" id="SSF109604">
    <property type="entry name" value="HD-domain/PDEase-like"/>
    <property type="match status" value="1"/>
</dbReference>
<dbReference type="PANTHER" id="PTHR33594:SF1">
    <property type="entry name" value="HD_PDEASE DOMAIN-CONTAINING PROTEIN"/>
    <property type="match status" value="1"/>
</dbReference>
<dbReference type="PANTHER" id="PTHR33594">
    <property type="entry name" value="SUPERFAMILY HYDROLASE, PUTATIVE (AFU_ORTHOLOGUE AFUA_1G03035)-RELATED"/>
    <property type="match status" value="1"/>
</dbReference>
<dbReference type="RefSeq" id="WP_377908335.1">
    <property type="nucleotide sequence ID" value="NZ_JBHSGK010000003.1"/>
</dbReference>
<dbReference type="InterPro" id="IPR006674">
    <property type="entry name" value="HD_domain"/>
</dbReference>
<comment type="caution">
    <text evidence="2">The sequence shown here is derived from an EMBL/GenBank/DDBJ whole genome shotgun (WGS) entry which is preliminary data.</text>
</comment>
<dbReference type="Pfam" id="PF01966">
    <property type="entry name" value="HD"/>
    <property type="match status" value="1"/>
</dbReference>
<keyword evidence="3" id="KW-1185">Reference proteome</keyword>
<feature type="domain" description="HD/PDEase" evidence="1">
    <location>
        <begin position="23"/>
        <end position="133"/>
    </location>
</feature>
<evidence type="ECO:0000313" key="3">
    <source>
        <dbReference type="Proteomes" id="UP001595896"/>
    </source>
</evidence>
<name>A0ABV9NTR6_9BACI</name>
<reference evidence="3" key="1">
    <citation type="journal article" date="2019" name="Int. J. Syst. Evol. Microbiol.">
        <title>The Global Catalogue of Microorganisms (GCM) 10K type strain sequencing project: providing services to taxonomists for standard genome sequencing and annotation.</title>
        <authorList>
            <consortium name="The Broad Institute Genomics Platform"/>
            <consortium name="The Broad Institute Genome Sequencing Center for Infectious Disease"/>
            <person name="Wu L."/>
            <person name="Ma J."/>
        </authorList>
    </citation>
    <scope>NUCLEOTIDE SEQUENCE [LARGE SCALE GENOMIC DNA]</scope>
    <source>
        <strain evidence="3">JCM 12165</strain>
    </source>
</reference>
<evidence type="ECO:0000313" key="2">
    <source>
        <dbReference type="EMBL" id="MFC4735716.1"/>
    </source>
</evidence>
<dbReference type="SMART" id="SM00471">
    <property type="entry name" value="HDc"/>
    <property type="match status" value="1"/>
</dbReference>
<evidence type="ECO:0000259" key="1">
    <source>
        <dbReference type="SMART" id="SM00471"/>
    </source>
</evidence>
<dbReference type="Proteomes" id="UP001595896">
    <property type="component" value="Unassembled WGS sequence"/>
</dbReference>
<accession>A0ABV9NTR6</accession>
<sequence length="194" mass="21904">MPYTNSLIDAAWHTADTYFKHDASGHDIEHTKRVHHAAMKICLEEDGLPQKTELIAILHDVGDHKLDVDSGMEAFSKLTAQFPTITDLLNEVQSECARISFSKGGKPQTIEGRIVQDADRLDSIGAIGIARCFMFAGDRGHRLTGDGQSAVQHFYDKLLKIKDTLHTRTAIKEAERRHDFLVRFLDELYQDMQL</sequence>